<accession>A0ABR3N2R2</accession>
<evidence type="ECO:0000313" key="1">
    <source>
        <dbReference type="EMBL" id="KAL1271086.1"/>
    </source>
</evidence>
<comment type="caution">
    <text evidence="1">The sequence shown here is derived from an EMBL/GenBank/DDBJ whole genome shotgun (WGS) entry which is preliminary data.</text>
</comment>
<protein>
    <submittedName>
        <fullName evidence="1">Uncharacterized protein</fullName>
    </submittedName>
</protein>
<organism evidence="1 2">
    <name type="scientific">Cirrhinus molitorella</name>
    <name type="common">mud carp</name>
    <dbReference type="NCBI Taxonomy" id="172907"/>
    <lineage>
        <taxon>Eukaryota</taxon>
        <taxon>Metazoa</taxon>
        <taxon>Chordata</taxon>
        <taxon>Craniata</taxon>
        <taxon>Vertebrata</taxon>
        <taxon>Euteleostomi</taxon>
        <taxon>Actinopterygii</taxon>
        <taxon>Neopterygii</taxon>
        <taxon>Teleostei</taxon>
        <taxon>Ostariophysi</taxon>
        <taxon>Cypriniformes</taxon>
        <taxon>Cyprinidae</taxon>
        <taxon>Labeoninae</taxon>
        <taxon>Labeonini</taxon>
        <taxon>Cirrhinus</taxon>
    </lineage>
</organism>
<sequence length="121" mass="13583">MIRRSNGDRMPFPSINAGGLVRLSCRGHRRACGKKTEGRMGRGLDQGGAWPTGIFITTAHSDLWRDRKIVQSPDETLKCARMQFKTSVYASFHLFSRVCPHSMPHVPGWRLCPDGRPLTTC</sequence>
<name>A0ABR3N2R2_9TELE</name>
<keyword evidence="2" id="KW-1185">Reference proteome</keyword>
<proteinExistence type="predicted"/>
<dbReference type="Proteomes" id="UP001558613">
    <property type="component" value="Unassembled WGS sequence"/>
</dbReference>
<gene>
    <name evidence="1" type="ORF">QQF64_030102</name>
</gene>
<reference evidence="1 2" key="1">
    <citation type="submission" date="2023-09" db="EMBL/GenBank/DDBJ databases">
        <authorList>
            <person name="Wang M."/>
        </authorList>
    </citation>
    <scope>NUCLEOTIDE SEQUENCE [LARGE SCALE GENOMIC DNA]</scope>
    <source>
        <strain evidence="1">GT-2023</strain>
        <tissue evidence="1">Liver</tissue>
    </source>
</reference>
<dbReference type="EMBL" id="JAYMGO010000007">
    <property type="protein sequence ID" value="KAL1271086.1"/>
    <property type="molecule type" value="Genomic_DNA"/>
</dbReference>
<evidence type="ECO:0000313" key="2">
    <source>
        <dbReference type="Proteomes" id="UP001558613"/>
    </source>
</evidence>